<evidence type="ECO:0000256" key="1">
    <source>
        <dbReference type="SAM" id="MobiDB-lite"/>
    </source>
</evidence>
<name>A0A4Y2FYC1_ARAVE</name>
<feature type="region of interest" description="Disordered" evidence="1">
    <location>
        <begin position="28"/>
        <end position="79"/>
    </location>
</feature>
<sequence>MADAFVLVRCWPRAGQQAWRIWSRETLEDPPGAEVPQPAGDRKTTDSSVWSRYVSGHQTSQLDSVDSATPRNGSSSPCRRKNALLCRLNCAFSIDLKLLFGSNCPNFAVLNLSSPLCFVSAALI</sequence>
<evidence type="ECO:0000313" key="3">
    <source>
        <dbReference type="Proteomes" id="UP000499080"/>
    </source>
</evidence>
<proteinExistence type="predicted"/>
<feature type="compositionally biased region" description="Polar residues" evidence="1">
    <location>
        <begin position="46"/>
        <end position="77"/>
    </location>
</feature>
<dbReference type="EMBL" id="BGPR01097656">
    <property type="protein sequence ID" value="GBM46333.1"/>
    <property type="molecule type" value="Genomic_DNA"/>
</dbReference>
<comment type="caution">
    <text evidence="2">The sequence shown here is derived from an EMBL/GenBank/DDBJ whole genome shotgun (WGS) entry which is preliminary data.</text>
</comment>
<dbReference type="AlphaFoldDB" id="A0A4Y2FYC1"/>
<gene>
    <name evidence="2" type="ORF">AVEN_160357_1</name>
</gene>
<reference evidence="2 3" key="1">
    <citation type="journal article" date="2019" name="Sci. Rep.">
        <title>Orb-weaving spider Araneus ventricosus genome elucidates the spidroin gene catalogue.</title>
        <authorList>
            <person name="Kono N."/>
            <person name="Nakamura H."/>
            <person name="Ohtoshi R."/>
            <person name="Moran D.A.P."/>
            <person name="Shinohara A."/>
            <person name="Yoshida Y."/>
            <person name="Fujiwara M."/>
            <person name="Mori M."/>
            <person name="Tomita M."/>
            <person name="Arakawa K."/>
        </authorList>
    </citation>
    <scope>NUCLEOTIDE SEQUENCE [LARGE SCALE GENOMIC DNA]</scope>
</reference>
<protein>
    <submittedName>
        <fullName evidence="2">Uncharacterized protein</fullName>
    </submittedName>
</protein>
<keyword evidence="3" id="KW-1185">Reference proteome</keyword>
<evidence type="ECO:0000313" key="2">
    <source>
        <dbReference type="EMBL" id="GBM46333.1"/>
    </source>
</evidence>
<accession>A0A4Y2FYC1</accession>
<dbReference type="Proteomes" id="UP000499080">
    <property type="component" value="Unassembled WGS sequence"/>
</dbReference>
<organism evidence="2 3">
    <name type="scientific">Araneus ventricosus</name>
    <name type="common">Orbweaver spider</name>
    <name type="synonym">Epeira ventricosa</name>
    <dbReference type="NCBI Taxonomy" id="182803"/>
    <lineage>
        <taxon>Eukaryota</taxon>
        <taxon>Metazoa</taxon>
        <taxon>Ecdysozoa</taxon>
        <taxon>Arthropoda</taxon>
        <taxon>Chelicerata</taxon>
        <taxon>Arachnida</taxon>
        <taxon>Araneae</taxon>
        <taxon>Araneomorphae</taxon>
        <taxon>Entelegynae</taxon>
        <taxon>Araneoidea</taxon>
        <taxon>Araneidae</taxon>
        <taxon>Araneus</taxon>
    </lineage>
</organism>